<feature type="domain" description="HTH araC/xylS-type" evidence="4">
    <location>
        <begin position="186"/>
        <end position="284"/>
    </location>
</feature>
<evidence type="ECO:0000256" key="1">
    <source>
        <dbReference type="ARBA" id="ARBA00023015"/>
    </source>
</evidence>
<dbReference type="AlphaFoldDB" id="A0A0D7X4W6"/>
<reference evidence="5 6" key="1">
    <citation type="submission" date="2014-11" db="EMBL/GenBank/DDBJ databases">
        <title>Draft Genome Sequences of Paenibacillus polymyxa NRRL B-30509 and Paenibacillus terrae NRRL B-30644, Strains from a Poultry Environment that Produce Tridecaptin A and Paenicidins.</title>
        <authorList>
            <person name="van Belkum M.J."/>
            <person name="Lohans C.T."/>
            <person name="Vederas J.C."/>
        </authorList>
    </citation>
    <scope>NUCLEOTIDE SEQUENCE [LARGE SCALE GENOMIC DNA]</scope>
    <source>
        <strain evidence="5 6">NRRL B-30644</strain>
    </source>
</reference>
<dbReference type="RefSeq" id="WP_044645733.1">
    <property type="nucleotide sequence ID" value="NZ_JTHP01000012.1"/>
</dbReference>
<keyword evidence="6" id="KW-1185">Reference proteome</keyword>
<evidence type="ECO:0000259" key="4">
    <source>
        <dbReference type="PROSITE" id="PS01124"/>
    </source>
</evidence>
<dbReference type="InterPro" id="IPR011051">
    <property type="entry name" value="RmlC_Cupin_sf"/>
</dbReference>
<dbReference type="PANTHER" id="PTHR43280">
    <property type="entry name" value="ARAC-FAMILY TRANSCRIPTIONAL REGULATOR"/>
    <property type="match status" value="1"/>
</dbReference>
<dbReference type="PATRIC" id="fig|159743.3.peg.1871"/>
<dbReference type="GO" id="GO:0003700">
    <property type="term" value="F:DNA-binding transcription factor activity"/>
    <property type="evidence" value="ECO:0007669"/>
    <property type="project" value="InterPro"/>
</dbReference>
<organism evidence="5 6">
    <name type="scientific">Paenibacillus terrae</name>
    <dbReference type="NCBI Taxonomy" id="159743"/>
    <lineage>
        <taxon>Bacteria</taxon>
        <taxon>Bacillati</taxon>
        <taxon>Bacillota</taxon>
        <taxon>Bacilli</taxon>
        <taxon>Bacillales</taxon>
        <taxon>Paenibacillaceae</taxon>
        <taxon>Paenibacillus</taxon>
    </lineage>
</organism>
<protein>
    <submittedName>
        <fullName evidence="5">AraC family transcriptional regulator</fullName>
    </submittedName>
</protein>
<dbReference type="InterPro" id="IPR009057">
    <property type="entry name" value="Homeodomain-like_sf"/>
</dbReference>
<dbReference type="Pfam" id="PF12833">
    <property type="entry name" value="HTH_18"/>
    <property type="match status" value="1"/>
</dbReference>
<dbReference type="GO" id="GO:0043565">
    <property type="term" value="F:sequence-specific DNA binding"/>
    <property type="evidence" value="ECO:0007669"/>
    <property type="project" value="InterPro"/>
</dbReference>
<dbReference type="SUPFAM" id="SSF46689">
    <property type="entry name" value="Homeodomain-like"/>
    <property type="match status" value="2"/>
</dbReference>
<sequence>MVKLSLKENSIHGTPLFPLHVYSKFRRTEYYVGFHWHEELEFIYVEDGVMEVTVNSETVKITKGNFIFINSGDLHQVTGTGSSIHHAIVFLPQLLNFEYPDTCQNTILKPLISGQLQFPSITDLDNEVKEYITDRLMHIISLKNMEDALSSLSIKINLFQIIEVLLRQQLFLRKQADINGKQEKIKKVITYIENNYDRKISLEELASILNMNKNYFSKYFQNAIGKTPVTYINVFRCEKAAALLKNKDLKILDIALMVGFENFSYFIRKFKEYKRHSPAIYRKLFYHSE</sequence>
<keyword evidence="3" id="KW-0804">Transcription</keyword>
<dbReference type="InterPro" id="IPR014710">
    <property type="entry name" value="RmlC-like_jellyroll"/>
</dbReference>
<dbReference type="Proteomes" id="UP000032534">
    <property type="component" value="Unassembled WGS sequence"/>
</dbReference>
<accession>A0A0D7X4W6</accession>
<dbReference type="CDD" id="cd02208">
    <property type="entry name" value="cupin_RmlC-like"/>
    <property type="match status" value="1"/>
</dbReference>
<dbReference type="PROSITE" id="PS01124">
    <property type="entry name" value="HTH_ARAC_FAMILY_2"/>
    <property type="match status" value="1"/>
</dbReference>
<keyword evidence="2" id="KW-0238">DNA-binding</keyword>
<dbReference type="SMART" id="SM00342">
    <property type="entry name" value="HTH_ARAC"/>
    <property type="match status" value="1"/>
</dbReference>
<evidence type="ECO:0000256" key="3">
    <source>
        <dbReference type="ARBA" id="ARBA00023163"/>
    </source>
</evidence>
<dbReference type="Gene3D" id="2.60.120.10">
    <property type="entry name" value="Jelly Rolls"/>
    <property type="match status" value="1"/>
</dbReference>
<evidence type="ECO:0000313" key="5">
    <source>
        <dbReference type="EMBL" id="KJD46018.1"/>
    </source>
</evidence>
<keyword evidence="1" id="KW-0805">Transcription regulation</keyword>
<comment type="caution">
    <text evidence="5">The sequence shown here is derived from an EMBL/GenBank/DDBJ whole genome shotgun (WGS) entry which is preliminary data.</text>
</comment>
<name>A0A0D7X4W6_9BACL</name>
<evidence type="ECO:0000313" key="6">
    <source>
        <dbReference type="Proteomes" id="UP000032534"/>
    </source>
</evidence>
<proteinExistence type="predicted"/>
<dbReference type="InterPro" id="IPR013096">
    <property type="entry name" value="Cupin_2"/>
</dbReference>
<dbReference type="PANTHER" id="PTHR43280:SF28">
    <property type="entry name" value="HTH-TYPE TRANSCRIPTIONAL ACTIVATOR RHAS"/>
    <property type="match status" value="1"/>
</dbReference>
<dbReference type="Gene3D" id="1.10.10.60">
    <property type="entry name" value="Homeodomain-like"/>
    <property type="match status" value="2"/>
</dbReference>
<evidence type="ECO:0000256" key="2">
    <source>
        <dbReference type="ARBA" id="ARBA00023125"/>
    </source>
</evidence>
<dbReference type="SUPFAM" id="SSF51182">
    <property type="entry name" value="RmlC-like cupins"/>
    <property type="match status" value="1"/>
</dbReference>
<dbReference type="OrthoDB" id="9778008at2"/>
<dbReference type="EMBL" id="JTHP01000012">
    <property type="protein sequence ID" value="KJD46018.1"/>
    <property type="molecule type" value="Genomic_DNA"/>
</dbReference>
<dbReference type="InterPro" id="IPR018060">
    <property type="entry name" value="HTH_AraC"/>
</dbReference>
<gene>
    <name evidence="5" type="ORF">QD47_08535</name>
</gene>
<dbReference type="Pfam" id="PF07883">
    <property type="entry name" value="Cupin_2"/>
    <property type="match status" value="1"/>
</dbReference>